<dbReference type="AlphaFoldDB" id="A0A3R7JZL5"/>
<organism evidence="1 2">
    <name type="scientific">Clonorchis sinensis</name>
    <name type="common">Chinese liver fluke</name>
    <dbReference type="NCBI Taxonomy" id="79923"/>
    <lineage>
        <taxon>Eukaryota</taxon>
        <taxon>Metazoa</taxon>
        <taxon>Spiralia</taxon>
        <taxon>Lophotrochozoa</taxon>
        <taxon>Platyhelminthes</taxon>
        <taxon>Trematoda</taxon>
        <taxon>Digenea</taxon>
        <taxon>Opisthorchiida</taxon>
        <taxon>Opisthorchiata</taxon>
        <taxon>Opisthorchiidae</taxon>
        <taxon>Clonorchis</taxon>
    </lineage>
</organism>
<evidence type="ECO:0000313" key="2">
    <source>
        <dbReference type="Proteomes" id="UP000286415"/>
    </source>
</evidence>
<dbReference type="InParanoid" id="A0A3R7JZL5"/>
<keyword evidence="2" id="KW-1185">Reference proteome</keyword>
<gene>
    <name evidence="1" type="ORF">CSKR_105550</name>
</gene>
<sequence>MKVPVAQPKTRFLIASLHFLATDYSWSVSQEDLRITSTPPITNASGHKNNGFGWKQVGVLNQDTVLGKADAFILRQISRYIEYRSIWNMRWPGATHSVAWRHHKRGFSWVPATKCAALGCPMSQLLRYSRYCDTCIDVMHKVAENSPTTHDRFRPSWGSSGRCSPRVPVNLMFYLNLNWTDCGKYTQLQISLVFTGDSKRFSKHYQIIINNRSAVAPFRCLAAMPPEESTSAGILPGCPSLDRGSPEAEVGFEPRTFRSVNSLLEYYLILLKEYNALRLFLPALLTRVVFTQFLEDDFTTHVKIIYDKYSLLQSV</sequence>
<comment type="caution">
    <text evidence="1">The sequence shown here is derived from an EMBL/GenBank/DDBJ whole genome shotgun (WGS) entry which is preliminary data.</text>
</comment>
<dbReference type="Proteomes" id="UP000286415">
    <property type="component" value="Unassembled WGS sequence"/>
</dbReference>
<reference evidence="1 2" key="1">
    <citation type="journal article" date="2018" name="Biotechnol. Adv.">
        <title>Improved genomic resources and new bioinformatic workflow for the carcinogenic parasite Clonorchis sinensis: Biotechnological implications.</title>
        <authorList>
            <person name="Wang D."/>
            <person name="Korhonen P.K."/>
            <person name="Gasser R.B."/>
            <person name="Young N.D."/>
        </authorList>
    </citation>
    <scope>NUCLEOTIDE SEQUENCE [LARGE SCALE GENOMIC DNA]</scope>
    <source>
        <strain evidence="1">Cs-k2</strain>
    </source>
</reference>
<protein>
    <submittedName>
        <fullName evidence="1">Uncharacterized protein</fullName>
    </submittedName>
</protein>
<reference evidence="1 2" key="2">
    <citation type="journal article" date="2021" name="Genomics">
        <title>High-quality reference genome for Clonorchis sinensis.</title>
        <authorList>
            <person name="Young N.D."/>
            <person name="Stroehlein A.J."/>
            <person name="Kinkar L."/>
            <person name="Wang T."/>
            <person name="Sohn W.M."/>
            <person name="Chang B.C.H."/>
            <person name="Kaur P."/>
            <person name="Weisz D."/>
            <person name="Dudchenko O."/>
            <person name="Aiden E.L."/>
            <person name="Korhonen P.K."/>
            <person name="Gasser R.B."/>
        </authorList>
    </citation>
    <scope>NUCLEOTIDE SEQUENCE [LARGE SCALE GENOMIC DNA]</scope>
    <source>
        <strain evidence="1">Cs-k2</strain>
    </source>
</reference>
<proteinExistence type="predicted"/>
<evidence type="ECO:0000313" key="1">
    <source>
        <dbReference type="EMBL" id="KAG5446781.1"/>
    </source>
</evidence>
<name>A0A3R7JZL5_CLOSI</name>
<dbReference type="EMBL" id="NIRI02000056">
    <property type="protein sequence ID" value="KAG5446781.1"/>
    <property type="molecule type" value="Genomic_DNA"/>
</dbReference>
<accession>A0A3R7JZL5</accession>